<accession>A0AAE0EYZ1</accession>
<reference evidence="2 3" key="1">
    <citation type="journal article" date="2015" name="Genome Biol. Evol.">
        <title>Comparative Genomics of a Bacterivorous Green Alga Reveals Evolutionary Causalities and Consequences of Phago-Mixotrophic Mode of Nutrition.</title>
        <authorList>
            <person name="Burns J.A."/>
            <person name="Paasch A."/>
            <person name="Narechania A."/>
            <person name="Kim E."/>
        </authorList>
    </citation>
    <scope>NUCLEOTIDE SEQUENCE [LARGE SCALE GENOMIC DNA]</scope>
    <source>
        <strain evidence="2 3">PLY_AMNH</strain>
    </source>
</reference>
<keyword evidence="3" id="KW-1185">Reference proteome</keyword>
<evidence type="ECO:0000313" key="2">
    <source>
        <dbReference type="EMBL" id="KAK3245946.1"/>
    </source>
</evidence>
<dbReference type="EMBL" id="LGRX02030240">
    <property type="protein sequence ID" value="KAK3245946.1"/>
    <property type="molecule type" value="Genomic_DNA"/>
</dbReference>
<comment type="caution">
    <text evidence="2">The sequence shown here is derived from an EMBL/GenBank/DDBJ whole genome shotgun (WGS) entry which is preliminary data.</text>
</comment>
<feature type="compositionally biased region" description="Basic and acidic residues" evidence="1">
    <location>
        <begin position="42"/>
        <end position="53"/>
    </location>
</feature>
<feature type="compositionally biased region" description="Basic and acidic residues" evidence="1">
    <location>
        <begin position="109"/>
        <end position="118"/>
    </location>
</feature>
<evidence type="ECO:0000256" key="1">
    <source>
        <dbReference type="SAM" id="MobiDB-lite"/>
    </source>
</evidence>
<feature type="compositionally biased region" description="Basic and acidic residues" evidence="1">
    <location>
        <begin position="129"/>
        <end position="141"/>
    </location>
</feature>
<sequence length="216" mass="24023">MLSSDSEGENVPLAQRKKVKVDSSAGELGIEPRTTIPKKPAASREKAESKPDVKGGSSISRNANNKIEKDEKSTPRNQLKQSAAATKKKEQEAAAKVKTEASVSKNKSKPKDTVDTAKKEKKQYQLTGQKRDPPEENDSLRKFYSSLRKQRPNSEMAEVWMMEHGLLSPQESQRAFDDLQDRKRQLKEGLEGVAGSSTLNEQLCLHQGTNYAIVRT</sequence>
<proteinExistence type="predicted"/>
<gene>
    <name evidence="2" type="ORF">CYMTET_44505</name>
</gene>
<dbReference type="AlphaFoldDB" id="A0AAE0EYZ1"/>
<protein>
    <submittedName>
        <fullName evidence="2">Uncharacterized protein</fullName>
    </submittedName>
</protein>
<feature type="region of interest" description="Disordered" evidence="1">
    <location>
        <begin position="1"/>
        <end position="152"/>
    </location>
</feature>
<organism evidence="2 3">
    <name type="scientific">Cymbomonas tetramitiformis</name>
    <dbReference type="NCBI Taxonomy" id="36881"/>
    <lineage>
        <taxon>Eukaryota</taxon>
        <taxon>Viridiplantae</taxon>
        <taxon>Chlorophyta</taxon>
        <taxon>Pyramimonadophyceae</taxon>
        <taxon>Pyramimonadales</taxon>
        <taxon>Pyramimonadaceae</taxon>
        <taxon>Cymbomonas</taxon>
    </lineage>
</organism>
<dbReference type="Proteomes" id="UP001190700">
    <property type="component" value="Unassembled WGS sequence"/>
</dbReference>
<dbReference type="PANTHER" id="PTHR33828:SF2">
    <property type="entry name" value="NUCLEOLIN"/>
    <property type="match status" value="1"/>
</dbReference>
<name>A0AAE0EYZ1_9CHLO</name>
<dbReference type="PANTHER" id="PTHR33828">
    <property type="entry name" value="OS05G0596200 PROTEIN"/>
    <property type="match status" value="1"/>
</dbReference>
<evidence type="ECO:0000313" key="3">
    <source>
        <dbReference type="Proteomes" id="UP001190700"/>
    </source>
</evidence>
<feature type="compositionally biased region" description="Basic and acidic residues" evidence="1">
    <location>
        <begin position="87"/>
        <end position="99"/>
    </location>
</feature>